<evidence type="ECO:0000259" key="5">
    <source>
        <dbReference type="SMART" id="SM00322"/>
    </source>
</evidence>
<dbReference type="Pfam" id="PF00013">
    <property type="entry name" value="KH_1"/>
    <property type="match status" value="7"/>
</dbReference>
<dbReference type="GO" id="GO:0003729">
    <property type="term" value="F:mRNA binding"/>
    <property type="evidence" value="ECO:0007669"/>
    <property type="project" value="TreeGrafter"/>
</dbReference>
<evidence type="ECO:0000313" key="6">
    <source>
        <dbReference type="EMBL" id="KAK5056553.1"/>
    </source>
</evidence>
<dbReference type="Pfam" id="PF22952">
    <property type="entry name" value="KH_11"/>
    <property type="match status" value="1"/>
</dbReference>
<evidence type="ECO:0000313" key="7">
    <source>
        <dbReference type="Proteomes" id="UP001358417"/>
    </source>
</evidence>
<dbReference type="RefSeq" id="XP_064708269.1">
    <property type="nucleotide sequence ID" value="XM_064855609.1"/>
</dbReference>
<feature type="region of interest" description="Disordered" evidence="4">
    <location>
        <begin position="1147"/>
        <end position="1182"/>
    </location>
</feature>
<dbReference type="InterPro" id="IPR004088">
    <property type="entry name" value="KH_dom_type_1"/>
</dbReference>
<dbReference type="PROSITE" id="PS50084">
    <property type="entry name" value="KH_TYPE_1"/>
    <property type="match status" value="7"/>
</dbReference>
<organism evidence="6 7">
    <name type="scientific">Exophiala bonariae</name>
    <dbReference type="NCBI Taxonomy" id="1690606"/>
    <lineage>
        <taxon>Eukaryota</taxon>
        <taxon>Fungi</taxon>
        <taxon>Dikarya</taxon>
        <taxon>Ascomycota</taxon>
        <taxon>Pezizomycotina</taxon>
        <taxon>Eurotiomycetes</taxon>
        <taxon>Chaetothyriomycetidae</taxon>
        <taxon>Chaetothyriales</taxon>
        <taxon>Herpotrichiellaceae</taxon>
        <taxon>Exophiala</taxon>
    </lineage>
</organism>
<feature type="compositionally biased region" description="Basic and acidic residues" evidence="4">
    <location>
        <begin position="23"/>
        <end position="35"/>
    </location>
</feature>
<keyword evidence="2" id="KW-0694">RNA-binding</keyword>
<dbReference type="SUPFAM" id="SSF54791">
    <property type="entry name" value="Eukaryotic type KH-domain (KH-domain type I)"/>
    <property type="match status" value="8"/>
</dbReference>
<dbReference type="InterPro" id="IPR036612">
    <property type="entry name" value="KH_dom_type_1_sf"/>
</dbReference>
<feature type="domain" description="K Homology" evidence="5">
    <location>
        <begin position="896"/>
        <end position="965"/>
    </location>
</feature>
<evidence type="ECO:0000256" key="2">
    <source>
        <dbReference type="PROSITE-ProRule" id="PRU00117"/>
    </source>
</evidence>
<dbReference type="PANTHER" id="PTHR10627">
    <property type="entry name" value="SCP160"/>
    <property type="match status" value="1"/>
</dbReference>
<dbReference type="InterPro" id="IPR004087">
    <property type="entry name" value="KH_dom"/>
</dbReference>
<dbReference type="InterPro" id="IPR054548">
    <property type="entry name" value="SCP160-like_KH"/>
</dbReference>
<feature type="domain" description="K Homology" evidence="5">
    <location>
        <begin position="304"/>
        <end position="395"/>
    </location>
</feature>
<dbReference type="SMART" id="SM00322">
    <property type="entry name" value="KH"/>
    <property type="match status" value="10"/>
</dbReference>
<evidence type="ECO:0000256" key="1">
    <source>
        <dbReference type="ARBA" id="ARBA00022737"/>
    </source>
</evidence>
<feature type="domain" description="K Homology" evidence="5">
    <location>
        <begin position="800"/>
        <end position="891"/>
    </location>
</feature>
<dbReference type="CDD" id="cd22408">
    <property type="entry name" value="KH-I_Vigilin_rpt4"/>
    <property type="match status" value="1"/>
</dbReference>
<feature type="domain" description="K Homology" evidence="5">
    <location>
        <begin position="1116"/>
        <end position="1235"/>
    </location>
</feature>
<feature type="region of interest" description="Disordered" evidence="4">
    <location>
        <begin position="1"/>
        <end position="153"/>
    </location>
</feature>
<dbReference type="GO" id="GO:0005737">
    <property type="term" value="C:cytoplasm"/>
    <property type="evidence" value="ECO:0007669"/>
    <property type="project" value="TreeGrafter"/>
</dbReference>
<feature type="domain" description="K Homology" evidence="5">
    <location>
        <begin position="969"/>
        <end position="1043"/>
    </location>
</feature>
<dbReference type="Gene3D" id="3.30.1370.10">
    <property type="entry name" value="K Homology domain, type 1"/>
    <property type="match status" value="8"/>
</dbReference>
<dbReference type="PANTHER" id="PTHR10627:SF31">
    <property type="entry name" value="DODECA-SATELLITE-BINDING PROTEIN 1, ISOFORM A"/>
    <property type="match status" value="1"/>
</dbReference>
<proteinExistence type="predicted"/>
<gene>
    <name evidence="6" type="ORF">LTR84_012084</name>
</gene>
<evidence type="ECO:0000256" key="3">
    <source>
        <dbReference type="SAM" id="Coils"/>
    </source>
</evidence>
<dbReference type="CDD" id="cd00105">
    <property type="entry name" value="KH-I"/>
    <property type="match status" value="2"/>
</dbReference>
<feature type="domain" description="K Homology" evidence="5">
    <location>
        <begin position="732"/>
        <end position="796"/>
    </location>
</feature>
<feature type="domain" description="K Homology" evidence="5">
    <location>
        <begin position="1240"/>
        <end position="1311"/>
    </location>
</feature>
<feature type="domain" description="K Homology" evidence="5">
    <location>
        <begin position="226"/>
        <end position="302"/>
    </location>
</feature>
<feature type="region of interest" description="Disordered" evidence="4">
    <location>
        <begin position="842"/>
        <end position="876"/>
    </location>
</feature>
<feature type="coiled-coil region" evidence="3">
    <location>
        <begin position="939"/>
        <end position="966"/>
    </location>
</feature>
<feature type="compositionally biased region" description="Basic and acidic residues" evidence="4">
    <location>
        <begin position="1147"/>
        <end position="1165"/>
    </location>
</feature>
<protein>
    <recommendedName>
        <fullName evidence="5">K Homology domain-containing protein</fullName>
    </recommendedName>
</protein>
<feature type="compositionally biased region" description="Polar residues" evidence="4">
    <location>
        <begin position="1"/>
        <end position="22"/>
    </location>
</feature>
<reference evidence="6 7" key="1">
    <citation type="submission" date="2023-08" db="EMBL/GenBank/DDBJ databases">
        <title>Black Yeasts Isolated from many extreme environments.</title>
        <authorList>
            <person name="Coleine C."/>
            <person name="Stajich J.E."/>
            <person name="Selbmann L."/>
        </authorList>
    </citation>
    <scope>NUCLEOTIDE SEQUENCE [LARGE SCALE GENOMIC DNA]</scope>
    <source>
        <strain evidence="6 7">CCFEE 5792</strain>
    </source>
</reference>
<keyword evidence="7" id="KW-1185">Reference proteome</keyword>
<dbReference type="GeneID" id="89980231"/>
<comment type="caution">
    <text evidence="6">The sequence shown here is derived from an EMBL/GenBank/DDBJ whole genome shotgun (WGS) entry which is preliminary data.</text>
</comment>
<name>A0AAV9NIX5_9EURO</name>
<accession>A0AAV9NIX5</accession>
<feature type="domain" description="K Homology" evidence="5">
    <location>
        <begin position="1047"/>
        <end position="1115"/>
    </location>
</feature>
<dbReference type="Proteomes" id="UP001358417">
    <property type="component" value="Unassembled WGS sequence"/>
</dbReference>
<keyword evidence="3" id="KW-0175">Coiled coil</keyword>
<dbReference type="EMBL" id="JAVRRD010000007">
    <property type="protein sequence ID" value="KAK5056553.1"/>
    <property type="molecule type" value="Genomic_DNA"/>
</dbReference>
<evidence type="ECO:0000256" key="4">
    <source>
        <dbReference type="SAM" id="MobiDB-lite"/>
    </source>
</evidence>
<keyword evidence="1" id="KW-0677">Repeat</keyword>
<sequence>MASAQAESATSAPTKTPAQLMQEQHEAAEAHRVTVEDVVDEEDIQHPPPPHHTEEDVNGNGGPLSAKAAGKQKASDKPSALDTQSEEAFPALGPASKPSRAPGWVASASAKAAPTNGSPALGSRPTSSGVPTPSSTPGARTPNTAAPGVHGNVLLPGRFRDSFEIDNADLDKNKSVKRVLDDVKKKYNVIVTPKSTRFAKGTEFVAEGPKARVTEALMHISKELTVEKQVKLEIPSTVSAQIIGKAGANIKKLESQFNVRVRIERDARPVVNPEDVKTDVVEIRGHAAQVRQVYEQISNQVKALQPKVDLPIRGIAPELFPFIAGLHAERIQQLEQDRDLRINVPQYHTWDHQPPQRAEANQSLLFSPHGDSHIVVSGEQAAVLEARVLLEKLAEELQKELLLEELAAEQILHPYIVGDRGMDPLKFLEETGCAVILPPSHHETEDIHIIGPKDKLTAGRNLAEELMSRKHNRAVDLHKHFGDAPQGPERHSRALAQYLQQKAIEREFLKSHNAEIIFPSAPNASVSWNLISNDPQKALSARNELSKITQAYPTPRLQLVEVDPFFHPHLEQMHSETLRTKLGVHLIVPEDGSDPVVLVYEGPAQEGPFVIPRTKPTKNDLTTFEKALQEAQTQLLSSIPHQGISVQDINVPKKFQDKVRRFVNNEPKAAAPQTFPVQVDFGTRHGPKVNGASRGSPSEKVYLRGPSESDIAALRLKIEEFLQEAEQDEKERGYTTTLPFPAQFNKNLIGKQGANIKALREKHDVEINTQENGKITIQGPQKKAEACKAEIQRLAKQWEDEVNFTIKIDPKYHGMLVGKSGENLQKIQSKVDNTVRIDFPKSSRFSDDASVGDNASEAGGNRGNQGQDEIRIRGPRAKAEKVRDELLSLHQYLVDNSHIATVSVAQTQVASLIGKRGQEMEKLRADTGAQIDIPKPDGSDRVTIQIKGTKQQVDKARQELQKRSKAFDDIETRTLDVDRKYHRALIGAGGSNIQSIVAKAGGTGTSAEHVRFPRQGEESDTLTVKGTTAVVNGIVSAIQSFVDERDNQVTETIDVPVTQHRELIGANGAIRKQIEDDFSVSLNVPRQGSGQTGVKIAGRPENVAKAKAHIDTITAKQPGETIQIPRSLHHIIGKNGALFRELSRDGIRIDHNGQKPPPKPKDGGRPARARNTNGDMPLITDQDQDGELQHSWDIVSNQDGLSSDSGEIPWVIYGGKDASADAVTKAKQKIETLLEKAREPQHTGYLILSDPRLHRHIIGQGGSTINSIRKASGCDIQVPNKNKGEEDEAITIVGERSGVLSAKELILEEVTRAQQSGRNSSAGRA</sequence>
<feature type="compositionally biased region" description="Low complexity" evidence="4">
    <location>
        <begin position="122"/>
        <end position="138"/>
    </location>
</feature>
<feature type="domain" description="K Homology" evidence="5">
    <location>
        <begin position="400"/>
        <end position="468"/>
    </location>
</feature>